<dbReference type="InterPro" id="IPR001347">
    <property type="entry name" value="SIS_dom"/>
</dbReference>
<keyword evidence="2" id="KW-0238">DNA-binding</keyword>
<protein>
    <submittedName>
        <fullName evidence="6">MurR/RpiR family transcriptional regulator</fullName>
    </submittedName>
</protein>
<dbReference type="Gene3D" id="3.40.50.10490">
    <property type="entry name" value="Glucose-6-phosphate isomerase like protein, domain 1"/>
    <property type="match status" value="1"/>
</dbReference>
<dbReference type="InterPro" id="IPR035472">
    <property type="entry name" value="RpiR-like_SIS"/>
</dbReference>
<dbReference type="AlphaFoldDB" id="A0A841U297"/>
<evidence type="ECO:0000313" key="6">
    <source>
        <dbReference type="EMBL" id="MBB6694665.1"/>
    </source>
</evidence>
<dbReference type="Gene3D" id="1.10.10.10">
    <property type="entry name" value="Winged helix-like DNA-binding domain superfamily/Winged helix DNA-binding domain"/>
    <property type="match status" value="1"/>
</dbReference>
<feature type="domain" description="HTH rpiR-type" evidence="4">
    <location>
        <begin position="1"/>
        <end position="74"/>
    </location>
</feature>
<dbReference type="SUPFAM" id="SSF46689">
    <property type="entry name" value="Homeodomain-like"/>
    <property type="match status" value="1"/>
</dbReference>
<dbReference type="InterPro" id="IPR009057">
    <property type="entry name" value="Homeodomain-like_sf"/>
</dbReference>
<dbReference type="PROSITE" id="PS51464">
    <property type="entry name" value="SIS"/>
    <property type="match status" value="1"/>
</dbReference>
<organism evidence="6 7">
    <name type="scientific">Cohnella xylanilytica</name>
    <dbReference type="NCBI Taxonomy" id="557555"/>
    <lineage>
        <taxon>Bacteria</taxon>
        <taxon>Bacillati</taxon>
        <taxon>Bacillota</taxon>
        <taxon>Bacilli</taxon>
        <taxon>Bacillales</taxon>
        <taxon>Paenibacillaceae</taxon>
        <taxon>Cohnella</taxon>
    </lineage>
</organism>
<dbReference type="SUPFAM" id="SSF53697">
    <property type="entry name" value="SIS domain"/>
    <property type="match status" value="1"/>
</dbReference>
<dbReference type="PROSITE" id="PS51071">
    <property type="entry name" value="HTH_RPIR"/>
    <property type="match status" value="1"/>
</dbReference>
<reference evidence="6 7" key="1">
    <citation type="submission" date="2020-08" db="EMBL/GenBank/DDBJ databases">
        <title>Cohnella phylogeny.</title>
        <authorList>
            <person name="Dunlap C."/>
        </authorList>
    </citation>
    <scope>NUCLEOTIDE SEQUENCE [LARGE SCALE GENOMIC DNA]</scope>
    <source>
        <strain evidence="6 7">DSM 25239</strain>
    </source>
</reference>
<comment type="caution">
    <text evidence="6">The sequence shown here is derived from an EMBL/GenBank/DDBJ whole genome shotgun (WGS) entry which is preliminary data.</text>
</comment>
<keyword evidence="7" id="KW-1185">Reference proteome</keyword>
<evidence type="ECO:0000259" key="4">
    <source>
        <dbReference type="PROSITE" id="PS51071"/>
    </source>
</evidence>
<proteinExistence type="predicted"/>
<keyword evidence="3" id="KW-0804">Transcription</keyword>
<name>A0A841U297_9BACL</name>
<dbReference type="RefSeq" id="WP_185138630.1">
    <property type="nucleotide sequence ID" value="NZ_BORM01000023.1"/>
</dbReference>
<dbReference type="GO" id="GO:1901135">
    <property type="term" value="P:carbohydrate derivative metabolic process"/>
    <property type="evidence" value="ECO:0007669"/>
    <property type="project" value="InterPro"/>
</dbReference>
<keyword evidence="1" id="KW-0805">Transcription regulation</keyword>
<dbReference type="Pfam" id="PF01380">
    <property type="entry name" value="SIS"/>
    <property type="match status" value="1"/>
</dbReference>
<evidence type="ECO:0000259" key="5">
    <source>
        <dbReference type="PROSITE" id="PS51464"/>
    </source>
</evidence>
<dbReference type="Proteomes" id="UP000553776">
    <property type="component" value="Unassembled WGS sequence"/>
</dbReference>
<dbReference type="InterPro" id="IPR046348">
    <property type="entry name" value="SIS_dom_sf"/>
</dbReference>
<sequence>MMSLFADKSGFSPSQLKIADFIERYPEEMLFMTDQEIADRLGTSIATVSRFWRFAGYDNAKAFKQKLRDPSHPTPAVKLAETISRMDPGSLPLRMLEQAIRHLQDTADKIHPDELEQAAGLMAGARRVYVYAPGPSLSLGHLLSYRLSRFGLSIRIMAGSGHELLESLANVTREDAVLVFSFARMLPETEVILDCAGRVGCPVILVADREDFRFGTSAQVSFYVSRGDMGEFHSMMTPLLLVEQLILSIGMRNKEEVLERLGYLGELRSRYADKLPRGKA</sequence>
<dbReference type="InterPro" id="IPR000281">
    <property type="entry name" value="HTH_RpiR"/>
</dbReference>
<evidence type="ECO:0000256" key="3">
    <source>
        <dbReference type="ARBA" id="ARBA00023163"/>
    </source>
</evidence>
<accession>A0A841U297</accession>
<dbReference type="PANTHER" id="PTHR30514">
    <property type="entry name" value="GLUCOKINASE"/>
    <property type="match status" value="1"/>
</dbReference>
<evidence type="ECO:0000256" key="1">
    <source>
        <dbReference type="ARBA" id="ARBA00023015"/>
    </source>
</evidence>
<dbReference type="CDD" id="cd05013">
    <property type="entry name" value="SIS_RpiR"/>
    <property type="match status" value="1"/>
</dbReference>
<dbReference type="EMBL" id="JACJVR010000098">
    <property type="protein sequence ID" value="MBB6694665.1"/>
    <property type="molecule type" value="Genomic_DNA"/>
</dbReference>
<dbReference type="GO" id="GO:0003677">
    <property type="term" value="F:DNA binding"/>
    <property type="evidence" value="ECO:0007669"/>
    <property type="project" value="UniProtKB-KW"/>
</dbReference>
<evidence type="ECO:0000313" key="7">
    <source>
        <dbReference type="Proteomes" id="UP000553776"/>
    </source>
</evidence>
<gene>
    <name evidence="6" type="ORF">H7B90_25030</name>
</gene>
<feature type="domain" description="SIS" evidence="5">
    <location>
        <begin position="118"/>
        <end position="256"/>
    </location>
</feature>
<evidence type="ECO:0000256" key="2">
    <source>
        <dbReference type="ARBA" id="ARBA00023125"/>
    </source>
</evidence>
<dbReference type="InterPro" id="IPR036388">
    <property type="entry name" value="WH-like_DNA-bd_sf"/>
</dbReference>
<dbReference type="GO" id="GO:0003700">
    <property type="term" value="F:DNA-binding transcription factor activity"/>
    <property type="evidence" value="ECO:0007669"/>
    <property type="project" value="InterPro"/>
</dbReference>
<dbReference type="GO" id="GO:0097367">
    <property type="term" value="F:carbohydrate derivative binding"/>
    <property type="evidence" value="ECO:0007669"/>
    <property type="project" value="InterPro"/>
</dbReference>
<dbReference type="InterPro" id="IPR047640">
    <property type="entry name" value="RpiR-like"/>
</dbReference>